<protein>
    <submittedName>
        <fullName evidence="1">Uncharacterized protein</fullName>
    </submittedName>
</protein>
<accession>A0ABT4Z7W1</accession>
<name>A0ABT4Z7W1_HALEZ</name>
<evidence type="ECO:0000313" key="2">
    <source>
        <dbReference type="Proteomes" id="UP001210528"/>
    </source>
</evidence>
<dbReference type="EMBL" id="JAQLUK010000048">
    <property type="protein sequence ID" value="MDB2294042.1"/>
    <property type="molecule type" value="Genomic_DNA"/>
</dbReference>
<comment type="caution">
    <text evidence="1">The sequence shown here is derived from an EMBL/GenBank/DDBJ whole genome shotgun (WGS) entry which is preliminary data.</text>
</comment>
<gene>
    <name evidence="1" type="ORF">PM085_17600</name>
</gene>
<proteinExistence type="predicted"/>
<organism evidence="1 2">
    <name type="scientific">Halorubrum ezzemoulense</name>
    <name type="common">Halorubrum chaoviator</name>
    <dbReference type="NCBI Taxonomy" id="337243"/>
    <lineage>
        <taxon>Archaea</taxon>
        <taxon>Methanobacteriati</taxon>
        <taxon>Methanobacteriota</taxon>
        <taxon>Stenosarchaea group</taxon>
        <taxon>Halobacteria</taxon>
        <taxon>Halobacteriales</taxon>
        <taxon>Haloferacaceae</taxon>
        <taxon>Halorubrum</taxon>
    </lineage>
</organism>
<evidence type="ECO:0000313" key="1">
    <source>
        <dbReference type="EMBL" id="MDB2294042.1"/>
    </source>
</evidence>
<dbReference type="RefSeq" id="WP_271930943.1">
    <property type="nucleotide sequence ID" value="NZ_JAQLTZ010000011.1"/>
</dbReference>
<keyword evidence="2" id="KW-1185">Reference proteome</keyword>
<dbReference type="Proteomes" id="UP001210528">
    <property type="component" value="Unassembled WGS sequence"/>
</dbReference>
<reference evidence="1 2" key="1">
    <citation type="submission" date="2023-01" db="EMBL/GenBank/DDBJ databases">
        <title>Halorubrum ezzemoulense from Santa Pola, Spain.</title>
        <authorList>
            <person name="Feng Y."/>
            <person name="Louyakis A.S."/>
            <person name="Gogarten J.P."/>
        </authorList>
    </citation>
    <scope>NUCLEOTIDE SEQUENCE [LARGE SCALE GENOMIC DNA]</scope>
    <source>
        <strain evidence="1 2">AMM015</strain>
    </source>
</reference>
<sequence length="164" mass="19172">MSKDNENGRENSRLRVVGQKRDMLLERVYDTTKFADLDKKIRERGYEETESIVQRGIRPEDPFAFYQVIRHYTNEDDRAIATWIGLDPEKVDSGEVSYDMIEELDEIQDLERDAQELYPLIVAFLNDEGIGFRATSTGIEENELDNSILRNALKESFRTSREEE</sequence>